<accession>A0A9Q1JBI2</accession>
<dbReference type="AlphaFoldDB" id="A0A9Q1JBI2"/>
<proteinExistence type="predicted"/>
<keyword evidence="2" id="KW-1185">Reference proteome</keyword>
<dbReference type="Proteomes" id="UP001152622">
    <property type="component" value="Chromosome 2"/>
</dbReference>
<dbReference type="EMBL" id="JAINUF010000002">
    <property type="protein sequence ID" value="KAJ8376292.1"/>
    <property type="molecule type" value="Genomic_DNA"/>
</dbReference>
<evidence type="ECO:0000313" key="1">
    <source>
        <dbReference type="EMBL" id="KAJ8376292.1"/>
    </source>
</evidence>
<protein>
    <submittedName>
        <fullName evidence="1">Uncharacterized protein</fullName>
    </submittedName>
</protein>
<evidence type="ECO:0000313" key="2">
    <source>
        <dbReference type="Proteomes" id="UP001152622"/>
    </source>
</evidence>
<comment type="caution">
    <text evidence="1">The sequence shown here is derived from an EMBL/GenBank/DDBJ whole genome shotgun (WGS) entry which is preliminary data.</text>
</comment>
<sequence>MRSKGAALLSAGEGGLVIECKSQTPGLKDSMETDAEQCALQSGCSCEQGSADWVQEAGVTVAQGGRGSVGSLSSSPGQGPELIAQVSVMDKGLHLSSAHYVGPL</sequence>
<reference evidence="1" key="1">
    <citation type="journal article" date="2023" name="Science">
        <title>Genome structures resolve the early diversification of teleost fishes.</title>
        <authorList>
            <person name="Parey E."/>
            <person name="Louis A."/>
            <person name="Montfort J."/>
            <person name="Bouchez O."/>
            <person name="Roques C."/>
            <person name="Iampietro C."/>
            <person name="Lluch J."/>
            <person name="Castinel A."/>
            <person name="Donnadieu C."/>
            <person name="Desvignes T."/>
            <person name="Floi Bucao C."/>
            <person name="Jouanno E."/>
            <person name="Wen M."/>
            <person name="Mejri S."/>
            <person name="Dirks R."/>
            <person name="Jansen H."/>
            <person name="Henkel C."/>
            <person name="Chen W.J."/>
            <person name="Zahm M."/>
            <person name="Cabau C."/>
            <person name="Klopp C."/>
            <person name="Thompson A.W."/>
            <person name="Robinson-Rechavi M."/>
            <person name="Braasch I."/>
            <person name="Lecointre G."/>
            <person name="Bobe J."/>
            <person name="Postlethwait J.H."/>
            <person name="Berthelot C."/>
            <person name="Roest Crollius H."/>
            <person name="Guiguen Y."/>
        </authorList>
    </citation>
    <scope>NUCLEOTIDE SEQUENCE</scope>
    <source>
        <strain evidence="1">WJC10195</strain>
    </source>
</reference>
<organism evidence="1 2">
    <name type="scientific">Synaphobranchus kaupii</name>
    <name type="common">Kaup's arrowtooth eel</name>
    <dbReference type="NCBI Taxonomy" id="118154"/>
    <lineage>
        <taxon>Eukaryota</taxon>
        <taxon>Metazoa</taxon>
        <taxon>Chordata</taxon>
        <taxon>Craniata</taxon>
        <taxon>Vertebrata</taxon>
        <taxon>Euteleostomi</taxon>
        <taxon>Actinopterygii</taxon>
        <taxon>Neopterygii</taxon>
        <taxon>Teleostei</taxon>
        <taxon>Anguilliformes</taxon>
        <taxon>Synaphobranchidae</taxon>
        <taxon>Synaphobranchus</taxon>
    </lineage>
</organism>
<name>A0A9Q1JBI2_SYNKA</name>
<gene>
    <name evidence="1" type="ORF">SKAU_G00068720</name>
</gene>